<evidence type="ECO:0000256" key="4">
    <source>
        <dbReference type="ARBA" id="ARBA00022777"/>
    </source>
</evidence>
<dbReference type="PROSITE" id="PS51158">
    <property type="entry name" value="ALPHA_KINASE"/>
    <property type="match status" value="1"/>
</dbReference>
<sequence>MNKDEDTTRNMEEHPSIPEDASVILSTLHGRMRRQERGISKAAFDAAVKYGVRKEGDRDPRTGAKRWIFEYSQGGITVITNHDCSEEITSWAHPCWGLNVEKVVITKQMQNDHESAMIISHRHELWNSHAVVVVDQSGSMRKTDAENGVTRSDLVWLSLAVDYIGKRLRNGEATEKDFFTLIELGPQAKVLIKHHPFNWILYNEVIDLLRTRHPLGEGKYIPAMKKAKQMLLSNRKGKCLPQLIFLTDGAPSDKAIRGFQGTMSYHIHALCTCIASIAREFGSRLTVGVIAVGEAKLEILEPMTKMVKDYNCHTFLQKASLQAVDISSAFSSMSTLISSSKSRATDILTNRQRTYRDLIREPQSSIDVYIPDEEEWIKHYQKKRTVFNKRTRKWVTLYKVKKTVFDKRIREWVHHEEVFHDNRAVALAVREHIFGEGRERAVRRVREVDDFGNFVGPMLVGKESLFVEDASDSYSFHKTFFIIQTLARQMAERFNNHMHRIPGICKETTPILEFLECSVMRVYDAIGNKKFYLVERMLDHKKYKKWNNNDGFVNTSVPDENGRKKSQSSKDSSSMISFSHEDIPQAFSHFTYLASNRTFLVCDLQGVKNMQRKPPVFELTDPAIHYSKITGRKDYGRTDRGQQGIEAFFRTHKCSSLCHLLLKKWIENPLEKEVIDYKEVSISLKNDQMPSTILKRGDIKNDSNVHSMKKTVRFG</sequence>
<dbReference type="InterPro" id="IPR051852">
    <property type="entry name" value="Alpha-type_PK"/>
</dbReference>
<dbReference type="Gene3D" id="3.20.200.10">
    <property type="entry name" value="MHCK/EF2 kinase"/>
    <property type="match status" value="1"/>
</dbReference>
<dbReference type="PANTHER" id="PTHR45992">
    <property type="entry name" value="EUKARYOTIC ELONGATION FACTOR 2 KINASE-RELATED"/>
    <property type="match status" value="1"/>
</dbReference>
<dbReference type="GO" id="GO:0005524">
    <property type="term" value="F:ATP binding"/>
    <property type="evidence" value="ECO:0007669"/>
    <property type="project" value="UniProtKB-KW"/>
</dbReference>
<keyword evidence="2" id="KW-0808">Transferase</keyword>
<evidence type="ECO:0000256" key="5">
    <source>
        <dbReference type="ARBA" id="ARBA00022840"/>
    </source>
</evidence>
<gene>
    <name evidence="8" type="ORF">CTEN210_09046</name>
</gene>
<dbReference type="InterPro" id="IPR011009">
    <property type="entry name" value="Kinase-like_dom_sf"/>
</dbReference>
<keyword evidence="1" id="KW-0723">Serine/threonine-protein kinase</keyword>
<evidence type="ECO:0000256" key="1">
    <source>
        <dbReference type="ARBA" id="ARBA00022527"/>
    </source>
</evidence>
<dbReference type="Proteomes" id="UP001054902">
    <property type="component" value="Unassembled WGS sequence"/>
</dbReference>
<dbReference type="GO" id="GO:0004674">
    <property type="term" value="F:protein serine/threonine kinase activity"/>
    <property type="evidence" value="ECO:0007669"/>
    <property type="project" value="UniProtKB-KW"/>
</dbReference>
<evidence type="ECO:0000256" key="3">
    <source>
        <dbReference type="ARBA" id="ARBA00022741"/>
    </source>
</evidence>
<keyword evidence="3" id="KW-0547">Nucleotide-binding</keyword>
<evidence type="ECO:0000259" key="7">
    <source>
        <dbReference type="PROSITE" id="PS51158"/>
    </source>
</evidence>
<dbReference type="InterPro" id="IPR036465">
    <property type="entry name" value="vWFA_dom_sf"/>
</dbReference>
<feature type="region of interest" description="Disordered" evidence="6">
    <location>
        <begin position="554"/>
        <end position="574"/>
    </location>
</feature>
<comment type="caution">
    <text evidence="8">The sequence shown here is derived from an EMBL/GenBank/DDBJ whole genome shotgun (WGS) entry which is preliminary data.</text>
</comment>
<dbReference type="SUPFAM" id="SSF53300">
    <property type="entry name" value="vWA-like"/>
    <property type="match status" value="1"/>
</dbReference>
<evidence type="ECO:0000313" key="9">
    <source>
        <dbReference type="Proteomes" id="UP001054902"/>
    </source>
</evidence>
<feature type="region of interest" description="Disordered" evidence="6">
    <location>
        <begin position="1"/>
        <end position="20"/>
    </location>
</feature>
<dbReference type="PANTHER" id="PTHR45992:SF11">
    <property type="entry name" value="ALPHA-TYPE PROTEIN KINASE DOMAIN-CONTAINING PROTEIN"/>
    <property type="match status" value="1"/>
</dbReference>
<organism evidence="8 9">
    <name type="scientific">Chaetoceros tenuissimus</name>
    <dbReference type="NCBI Taxonomy" id="426638"/>
    <lineage>
        <taxon>Eukaryota</taxon>
        <taxon>Sar</taxon>
        <taxon>Stramenopiles</taxon>
        <taxon>Ochrophyta</taxon>
        <taxon>Bacillariophyta</taxon>
        <taxon>Coscinodiscophyceae</taxon>
        <taxon>Chaetocerotophycidae</taxon>
        <taxon>Chaetocerotales</taxon>
        <taxon>Chaetocerotaceae</taxon>
        <taxon>Chaetoceros</taxon>
    </lineage>
</organism>
<proteinExistence type="predicted"/>
<dbReference type="EMBL" id="BLLK01000045">
    <property type="protein sequence ID" value="GFH52570.1"/>
    <property type="molecule type" value="Genomic_DNA"/>
</dbReference>
<dbReference type="SMART" id="SM00811">
    <property type="entry name" value="Alpha_kinase"/>
    <property type="match status" value="1"/>
</dbReference>
<dbReference type="AlphaFoldDB" id="A0AAD3CX51"/>
<dbReference type="Gene3D" id="3.40.50.410">
    <property type="entry name" value="von Willebrand factor, type A domain"/>
    <property type="match status" value="1"/>
</dbReference>
<dbReference type="SUPFAM" id="SSF56112">
    <property type="entry name" value="Protein kinase-like (PK-like)"/>
    <property type="match status" value="1"/>
</dbReference>
<keyword evidence="4" id="KW-0418">Kinase</keyword>
<protein>
    <recommendedName>
        <fullName evidence="7">Alpha-type protein kinase domain-containing protein</fullName>
    </recommendedName>
</protein>
<evidence type="ECO:0000256" key="6">
    <source>
        <dbReference type="SAM" id="MobiDB-lite"/>
    </source>
</evidence>
<keyword evidence="9" id="KW-1185">Reference proteome</keyword>
<reference evidence="8 9" key="1">
    <citation type="journal article" date="2021" name="Sci. Rep.">
        <title>The genome of the diatom Chaetoceros tenuissimus carries an ancient integrated fragment of an extant virus.</title>
        <authorList>
            <person name="Hongo Y."/>
            <person name="Kimura K."/>
            <person name="Takaki Y."/>
            <person name="Yoshida Y."/>
            <person name="Baba S."/>
            <person name="Kobayashi G."/>
            <person name="Nagasaki K."/>
            <person name="Hano T."/>
            <person name="Tomaru Y."/>
        </authorList>
    </citation>
    <scope>NUCLEOTIDE SEQUENCE [LARGE SCALE GENOMIC DNA]</scope>
    <source>
        <strain evidence="8 9">NIES-3715</strain>
    </source>
</reference>
<feature type="compositionally biased region" description="Basic and acidic residues" evidence="6">
    <location>
        <begin position="1"/>
        <end position="17"/>
    </location>
</feature>
<dbReference type="InterPro" id="IPR004166">
    <property type="entry name" value="a-kinase_dom"/>
</dbReference>
<evidence type="ECO:0000256" key="2">
    <source>
        <dbReference type="ARBA" id="ARBA00022679"/>
    </source>
</evidence>
<keyword evidence="5" id="KW-0067">ATP-binding</keyword>
<dbReference type="Pfam" id="PF02816">
    <property type="entry name" value="Alpha_kinase"/>
    <property type="match status" value="1"/>
</dbReference>
<evidence type="ECO:0000313" key="8">
    <source>
        <dbReference type="EMBL" id="GFH52570.1"/>
    </source>
</evidence>
<feature type="domain" description="Alpha-type protein kinase" evidence="7">
    <location>
        <begin position="404"/>
        <end position="666"/>
    </location>
</feature>
<name>A0AAD3CX51_9STRA</name>
<accession>A0AAD3CX51</accession>